<dbReference type="GO" id="GO:0003735">
    <property type="term" value="F:structural constituent of ribosome"/>
    <property type="evidence" value="ECO:0007669"/>
    <property type="project" value="InterPro"/>
</dbReference>
<evidence type="ECO:0000259" key="4">
    <source>
        <dbReference type="Pfam" id="PF00542"/>
    </source>
</evidence>
<evidence type="ECO:0000313" key="6">
    <source>
        <dbReference type="Proteomes" id="UP001428341"/>
    </source>
</evidence>
<dbReference type="PANTHER" id="PTHR45987">
    <property type="entry name" value="39S RIBOSOMAL PROTEIN L12"/>
    <property type="match status" value="1"/>
</dbReference>
<dbReference type="GO" id="GO:0006412">
    <property type="term" value="P:translation"/>
    <property type="evidence" value="ECO:0007669"/>
    <property type="project" value="InterPro"/>
</dbReference>
<reference evidence="5 6" key="1">
    <citation type="submission" date="2024-05" db="EMBL/GenBank/DDBJ databases">
        <title>Haplotype-resolved chromosome-level genome assembly of Huyou (Citrus changshanensis).</title>
        <authorList>
            <person name="Miao C."/>
            <person name="Chen W."/>
            <person name="Wu Y."/>
            <person name="Wang L."/>
            <person name="Zhao S."/>
            <person name="Grierson D."/>
            <person name="Xu C."/>
            <person name="Chen K."/>
        </authorList>
    </citation>
    <scope>NUCLEOTIDE SEQUENCE [LARGE SCALE GENOMIC DNA]</scope>
    <source>
        <strain evidence="5">01-14</strain>
        <tissue evidence="5">Leaf</tissue>
    </source>
</reference>
<proteinExistence type="inferred from homology"/>
<feature type="domain" description="Large ribosomal subunit protein bL12 C-terminal" evidence="4">
    <location>
        <begin position="102"/>
        <end position="165"/>
    </location>
</feature>
<dbReference type="Proteomes" id="UP001428341">
    <property type="component" value="Unassembled WGS sequence"/>
</dbReference>
<dbReference type="AlphaFoldDB" id="A0AAP0QZG6"/>
<dbReference type="Pfam" id="PF00542">
    <property type="entry name" value="Ribosomal_L12"/>
    <property type="match status" value="1"/>
</dbReference>
<dbReference type="FunFam" id="3.30.1390.10:FF:000001">
    <property type="entry name" value="50S ribosomal protein L7/L12"/>
    <property type="match status" value="1"/>
</dbReference>
<dbReference type="CDD" id="cd00387">
    <property type="entry name" value="Ribosomal_L7_L12"/>
    <property type="match status" value="1"/>
</dbReference>
<dbReference type="InterPro" id="IPR014719">
    <property type="entry name" value="Ribosomal_bL12_C/ClpS-like"/>
</dbReference>
<name>A0AAP0QZG6_9ROSI</name>
<dbReference type="InterPro" id="IPR000206">
    <property type="entry name" value="Ribosomal_bL12"/>
</dbReference>
<dbReference type="GO" id="GO:1990904">
    <property type="term" value="C:ribonucleoprotein complex"/>
    <property type="evidence" value="ECO:0007669"/>
    <property type="project" value="UniProtKB-KW"/>
</dbReference>
<dbReference type="PANTHER" id="PTHR45987:SF11">
    <property type="entry name" value="OS07G0626100 PROTEIN"/>
    <property type="match status" value="1"/>
</dbReference>
<dbReference type="SUPFAM" id="SSF54736">
    <property type="entry name" value="ClpS-like"/>
    <property type="match status" value="1"/>
</dbReference>
<sequence>MHSVTRKFPRLGRVFTILKVTEAVTLSRSLCTATESRTQKLERISDELLDLTKLERYDFATLFGCKLGLDRFGPVVPAFPSSGPAASGSTSAETKAAEKTAFDVKLEKYDQATKIKIIKEVKTFTGLGLKESKDLVEKAPAVIKKGVTKEEADKIVEKLKELNAIVLKGCPLIADASGTDISQSIKLFPPE</sequence>
<gene>
    <name evidence="5" type="ORF">WN944_021384</name>
</gene>
<organism evidence="5 6">
    <name type="scientific">Citrus x changshan-huyou</name>
    <dbReference type="NCBI Taxonomy" id="2935761"/>
    <lineage>
        <taxon>Eukaryota</taxon>
        <taxon>Viridiplantae</taxon>
        <taxon>Streptophyta</taxon>
        <taxon>Embryophyta</taxon>
        <taxon>Tracheophyta</taxon>
        <taxon>Spermatophyta</taxon>
        <taxon>Magnoliopsida</taxon>
        <taxon>eudicotyledons</taxon>
        <taxon>Gunneridae</taxon>
        <taxon>Pentapetalae</taxon>
        <taxon>rosids</taxon>
        <taxon>malvids</taxon>
        <taxon>Sapindales</taxon>
        <taxon>Rutaceae</taxon>
        <taxon>Aurantioideae</taxon>
        <taxon>Citrus</taxon>
    </lineage>
</organism>
<protein>
    <recommendedName>
        <fullName evidence="4">Large ribosomal subunit protein bL12 C-terminal domain-containing protein</fullName>
    </recommendedName>
</protein>
<comment type="caution">
    <text evidence="5">The sequence shown here is derived from an EMBL/GenBank/DDBJ whole genome shotgun (WGS) entry which is preliminary data.</text>
</comment>
<evidence type="ECO:0000256" key="3">
    <source>
        <dbReference type="ARBA" id="ARBA00023274"/>
    </source>
</evidence>
<keyword evidence="2" id="KW-0689">Ribosomal protein</keyword>
<dbReference type="Gene3D" id="3.30.1390.10">
    <property type="match status" value="1"/>
</dbReference>
<comment type="similarity">
    <text evidence="1">Belongs to the bacterial ribosomal protein bL12 family.</text>
</comment>
<keyword evidence="3" id="KW-0687">Ribonucleoprotein</keyword>
<evidence type="ECO:0000256" key="2">
    <source>
        <dbReference type="ARBA" id="ARBA00022980"/>
    </source>
</evidence>
<dbReference type="GO" id="GO:0003729">
    <property type="term" value="F:mRNA binding"/>
    <property type="evidence" value="ECO:0007669"/>
    <property type="project" value="TreeGrafter"/>
</dbReference>
<evidence type="ECO:0000313" key="5">
    <source>
        <dbReference type="EMBL" id="KAK9228434.1"/>
    </source>
</evidence>
<dbReference type="GO" id="GO:0005840">
    <property type="term" value="C:ribosome"/>
    <property type="evidence" value="ECO:0007669"/>
    <property type="project" value="UniProtKB-KW"/>
</dbReference>
<keyword evidence="6" id="KW-1185">Reference proteome</keyword>
<dbReference type="InterPro" id="IPR013823">
    <property type="entry name" value="Ribosomal_bL12_C"/>
</dbReference>
<evidence type="ECO:0000256" key="1">
    <source>
        <dbReference type="ARBA" id="ARBA00007197"/>
    </source>
</evidence>
<accession>A0AAP0QZG6</accession>
<dbReference type="EMBL" id="JBCGBO010000001">
    <property type="protein sequence ID" value="KAK9228434.1"/>
    <property type="molecule type" value="Genomic_DNA"/>
</dbReference>